<feature type="transmembrane region" description="Helical" evidence="7">
    <location>
        <begin position="45"/>
        <end position="63"/>
    </location>
</feature>
<keyword evidence="5 7" id="KW-1133">Transmembrane helix</keyword>
<keyword evidence="3 7" id="KW-1003">Cell membrane</keyword>
<evidence type="ECO:0000256" key="7">
    <source>
        <dbReference type="HAMAP-Rule" id="MF_01071"/>
    </source>
</evidence>
<dbReference type="InterPro" id="IPR009328">
    <property type="entry name" value="DUF986"/>
</dbReference>
<evidence type="ECO:0000256" key="6">
    <source>
        <dbReference type="ARBA" id="ARBA00023136"/>
    </source>
</evidence>
<evidence type="ECO:0000256" key="2">
    <source>
        <dbReference type="ARBA" id="ARBA00009962"/>
    </source>
</evidence>
<protein>
    <recommendedName>
        <fullName evidence="7">UPF0266 membrane protein ABUE30_07490</fullName>
    </recommendedName>
</protein>
<organism evidence="8 9">
    <name type="scientific">Celerinatantimonas yamalensis</name>
    <dbReference type="NCBI Taxonomy" id="559956"/>
    <lineage>
        <taxon>Bacteria</taxon>
        <taxon>Pseudomonadati</taxon>
        <taxon>Pseudomonadota</taxon>
        <taxon>Gammaproteobacteria</taxon>
        <taxon>Celerinatantimonadaceae</taxon>
        <taxon>Celerinatantimonas</taxon>
    </lineage>
</organism>
<name>A0ABW9G780_9GAMM</name>
<keyword evidence="6 7" id="KW-0472">Membrane</keyword>
<comment type="caution">
    <text evidence="8">The sequence shown here is derived from an EMBL/GenBank/DDBJ whole genome shotgun (WGS) entry which is preliminary data.</text>
</comment>
<dbReference type="Proteomes" id="UP001629953">
    <property type="component" value="Unassembled WGS sequence"/>
</dbReference>
<comment type="subcellular location">
    <subcellularLocation>
        <location evidence="1 7">Cell membrane</location>
        <topology evidence="1 7">Multi-pass membrane protein</topology>
    </subcellularLocation>
</comment>
<evidence type="ECO:0000313" key="9">
    <source>
        <dbReference type="Proteomes" id="UP001629953"/>
    </source>
</evidence>
<evidence type="ECO:0000256" key="3">
    <source>
        <dbReference type="ARBA" id="ARBA00022475"/>
    </source>
</evidence>
<sequence length="160" mass="18429">MSVTDWVLFGFIILLFGYAIYDEFIMPRRHGKTILHIPLLRKTRLDSLIFVALIAILLYRNMTNGGRPFTTYLLVMVALLSVYLAYIRQPKLLFKPSGFFFANAFIDYQRIKSMNLTEDGVLVFGLDSGNLPIELHRIDDLGKITELFSRQETQPMTKSS</sequence>
<evidence type="ECO:0000313" key="8">
    <source>
        <dbReference type="EMBL" id="MFM2484908.1"/>
    </source>
</evidence>
<gene>
    <name evidence="8" type="ORF">ABUE30_07490</name>
</gene>
<proteinExistence type="inferred from homology"/>
<evidence type="ECO:0000256" key="1">
    <source>
        <dbReference type="ARBA" id="ARBA00004651"/>
    </source>
</evidence>
<evidence type="ECO:0000256" key="5">
    <source>
        <dbReference type="ARBA" id="ARBA00022989"/>
    </source>
</evidence>
<dbReference type="Pfam" id="PF06173">
    <property type="entry name" value="DUF986"/>
    <property type="match status" value="1"/>
</dbReference>
<keyword evidence="9" id="KW-1185">Reference proteome</keyword>
<feature type="transmembrane region" description="Helical" evidence="7">
    <location>
        <begin position="6"/>
        <end position="24"/>
    </location>
</feature>
<dbReference type="PIRSF" id="PIRSF020687">
    <property type="entry name" value="UCP020687"/>
    <property type="match status" value="1"/>
</dbReference>
<dbReference type="EMBL" id="JBEQCT010000002">
    <property type="protein sequence ID" value="MFM2484908.1"/>
    <property type="molecule type" value="Genomic_DNA"/>
</dbReference>
<comment type="similarity">
    <text evidence="2 7">Belongs to the UPF0266 family.</text>
</comment>
<dbReference type="HAMAP" id="MF_01071">
    <property type="entry name" value="UPF0266"/>
    <property type="match status" value="1"/>
</dbReference>
<accession>A0ABW9G780</accession>
<feature type="transmembrane region" description="Helical" evidence="7">
    <location>
        <begin position="69"/>
        <end position="87"/>
    </location>
</feature>
<evidence type="ECO:0000256" key="4">
    <source>
        <dbReference type="ARBA" id="ARBA00022692"/>
    </source>
</evidence>
<reference evidence="8 9" key="1">
    <citation type="journal article" date="2013" name="Int. J. Syst. Evol. Microbiol.">
        <title>Celerinatantimonas yamalensis sp. nov., a cold-adapted diazotrophic bacterium from a cold permafrost brine.</title>
        <authorList>
            <person name="Shcherbakova V."/>
            <person name="Chuvilskaya N."/>
            <person name="Rivkina E."/>
            <person name="Demidov N."/>
            <person name="Uchaeva V."/>
            <person name="Suetin S."/>
            <person name="Suzina N."/>
            <person name="Gilichinsky D."/>
        </authorList>
    </citation>
    <scope>NUCLEOTIDE SEQUENCE [LARGE SCALE GENOMIC DNA]</scope>
    <source>
        <strain evidence="8 9">C7</strain>
    </source>
</reference>
<dbReference type="NCBIfam" id="NF002791">
    <property type="entry name" value="PRK02913.1"/>
    <property type="match status" value="1"/>
</dbReference>
<keyword evidence="4 7" id="KW-0812">Transmembrane</keyword>
<dbReference type="RefSeq" id="WP_408623095.1">
    <property type="nucleotide sequence ID" value="NZ_JBEQCT010000002.1"/>
</dbReference>